<dbReference type="RefSeq" id="WP_184194172.1">
    <property type="nucleotide sequence ID" value="NZ_JACHGW010000002.1"/>
</dbReference>
<dbReference type="Pfam" id="PF13360">
    <property type="entry name" value="PQQ_2"/>
    <property type="match status" value="2"/>
</dbReference>
<dbReference type="SMART" id="SM00564">
    <property type="entry name" value="PQQ"/>
    <property type="match status" value="4"/>
</dbReference>
<evidence type="ECO:0000313" key="5">
    <source>
        <dbReference type="Proteomes" id="UP000520814"/>
    </source>
</evidence>
<dbReference type="PANTHER" id="PTHR34512">
    <property type="entry name" value="CELL SURFACE PROTEIN"/>
    <property type="match status" value="1"/>
</dbReference>
<evidence type="ECO:0000256" key="2">
    <source>
        <dbReference type="SAM" id="SignalP"/>
    </source>
</evidence>
<feature type="domain" description="Pyrrolo-quinoline quinone repeat" evidence="3">
    <location>
        <begin position="91"/>
        <end position="266"/>
    </location>
</feature>
<feature type="chain" id="PRO_5031105373" evidence="2">
    <location>
        <begin position="24"/>
        <end position="766"/>
    </location>
</feature>
<dbReference type="Gene3D" id="2.130.10.10">
    <property type="entry name" value="YVTN repeat-like/Quinoprotein amine dehydrogenase"/>
    <property type="match status" value="2"/>
</dbReference>
<sequence length="766" mass="82608">MKTRTIALAVGLTALMGSSVALADVQGWLNWRGPAGTGISQEKGLPTSLAAPLWSIKLAGGGTPVIANGKVYALGYDGVGPDLQEVLLCADAETGKKLWEKRFSDYLSDITYDRYAIGSPTVDPETGNVYILTSAGVFACFTADGKPVFQHAMMEELGRLTFTNGRTGAPTILDDLVIVRGITSNWGGDGAAMDRLYAYDKKSGQLVWSCSPGVAPKDNTFGRPIFSWREGKQVFYSGAGDGSLICVNARTGEPLWRYPISAGGMNATVVLYKQGTPDETAICIHADENIDASNAGRMTSVKTASVPKPPPPPAVAGAAAGPPVLDKSNEAWRNDDLAAVSSTPVLVGKNLYQTDKTGYLNCIDVETGKILWKQKFAPDQLHASPTYADGKLYVPFQNGTFCILQPNTTGAKELARTQLAGRCIGAPAVYNGKVFVFSTERLYCFGKKGGAPQAAVTSVGAMKPKAGPTVALQVVPSEVILRPGEKVKLTVRGIDANGFVTETFDASKATYEQYVPPTAKVRALLDAKFENGEIIGGTKSSAGAYQVTVNGFKGIMRGRVLTALPYTENFESFTPTEPDPLDPTAKFAYPPLPWIGARFKFDVRELDGNKVFAKTLDNIAFQRATVFFGHPDEKNYTLEADLMVDGNRRTKSTIGLINQRYYIILSGNADEVEVNSNQERIKVTVPFKVQTKTWYRMKTRVDVNPDGVSGVVRAKVWKKDEAEPAAWTIEVPHKNVHKQGAPGMFGYAPQALFKAYIDNISVKPNG</sequence>
<keyword evidence="5" id="KW-1185">Reference proteome</keyword>
<reference evidence="4 5" key="1">
    <citation type="submission" date="2020-08" db="EMBL/GenBank/DDBJ databases">
        <title>Genomic Encyclopedia of Type Strains, Phase IV (KMG-IV): sequencing the most valuable type-strain genomes for metagenomic binning, comparative biology and taxonomic classification.</title>
        <authorList>
            <person name="Goeker M."/>
        </authorList>
    </citation>
    <scope>NUCLEOTIDE SEQUENCE [LARGE SCALE GENOMIC DNA]</scope>
    <source>
        <strain evidence="4 5">DSM 23562</strain>
    </source>
</reference>
<accession>A0A7W9SPD4</accession>
<name>A0A7W9SPD4_ARMRO</name>
<dbReference type="PANTHER" id="PTHR34512:SF30">
    <property type="entry name" value="OUTER MEMBRANE PROTEIN ASSEMBLY FACTOR BAMB"/>
    <property type="match status" value="1"/>
</dbReference>
<dbReference type="EMBL" id="JACHGW010000002">
    <property type="protein sequence ID" value="MBB6050020.1"/>
    <property type="molecule type" value="Genomic_DNA"/>
</dbReference>
<evidence type="ECO:0000313" key="4">
    <source>
        <dbReference type="EMBL" id="MBB6050020.1"/>
    </source>
</evidence>
<proteinExistence type="predicted"/>
<evidence type="ECO:0000256" key="1">
    <source>
        <dbReference type="SAM" id="MobiDB-lite"/>
    </source>
</evidence>
<feature type="region of interest" description="Disordered" evidence="1">
    <location>
        <begin position="301"/>
        <end position="320"/>
    </location>
</feature>
<evidence type="ECO:0000259" key="3">
    <source>
        <dbReference type="Pfam" id="PF13360"/>
    </source>
</evidence>
<protein>
    <submittedName>
        <fullName evidence="4">Outer membrane protein assembly factor BamB</fullName>
    </submittedName>
</protein>
<dbReference type="AlphaFoldDB" id="A0A7W9SPD4"/>
<comment type="caution">
    <text evidence="4">The sequence shown here is derived from an EMBL/GenBank/DDBJ whole genome shotgun (WGS) entry which is preliminary data.</text>
</comment>
<dbReference type="InterPro" id="IPR018391">
    <property type="entry name" value="PQQ_b-propeller_rpt"/>
</dbReference>
<dbReference type="Proteomes" id="UP000520814">
    <property type="component" value="Unassembled WGS sequence"/>
</dbReference>
<dbReference type="InterPro" id="IPR002372">
    <property type="entry name" value="PQQ_rpt_dom"/>
</dbReference>
<feature type="domain" description="Pyrrolo-quinoline quinone repeat" evidence="3">
    <location>
        <begin position="329"/>
        <end position="404"/>
    </location>
</feature>
<feature type="signal peptide" evidence="2">
    <location>
        <begin position="1"/>
        <end position="23"/>
    </location>
</feature>
<dbReference type="InterPro" id="IPR011047">
    <property type="entry name" value="Quinoprotein_ADH-like_sf"/>
</dbReference>
<keyword evidence="2" id="KW-0732">Signal</keyword>
<organism evidence="4 5">
    <name type="scientific">Armatimonas rosea</name>
    <dbReference type="NCBI Taxonomy" id="685828"/>
    <lineage>
        <taxon>Bacteria</taxon>
        <taxon>Bacillati</taxon>
        <taxon>Armatimonadota</taxon>
        <taxon>Armatimonadia</taxon>
        <taxon>Armatimonadales</taxon>
        <taxon>Armatimonadaceae</taxon>
        <taxon>Armatimonas</taxon>
    </lineage>
</organism>
<dbReference type="InterPro" id="IPR015943">
    <property type="entry name" value="WD40/YVTN_repeat-like_dom_sf"/>
</dbReference>
<dbReference type="SUPFAM" id="SSF50998">
    <property type="entry name" value="Quinoprotein alcohol dehydrogenase-like"/>
    <property type="match status" value="1"/>
</dbReference>
<gene>
    <name evidence="4" type="ORF">HNQ39_001811</name>
</gene>